<dbReference type="PANTHER" id="PTHR13408">
    <property type="entry name" value="DNA-DIRECTED RNA POLYMERASE III"/>
    <property type="match status" value="1"/>
</dbReference>
<dbReference type="AlphaFoldDB" id="A0A9W8YP39"/>
<evidence type="ECO:0000256" key="5">
    <source>
        <dbReference type="SAM" id="MobiDB-lite"/>
    </source>
</evidence>
<feature type="compositionally biased region" description="Basic and acidic residues" evidence="5">
    <location>
        <begin position="434"/>
        <end position="443"/>
    </location>
</feature>
<comment type="caution">
    <text evidence="6">The sequence shown here is derived from an EMBL/GenBank/DDBJ whole genome shotgun (WGS) entry which is preliminary data.</text>
</comment>
<dbReference type="Pfam" id="PF05132">
    <property type="entry name" value="RNA_pol_Rpc4"/>
    <property type="match status" value="1"/>
</dbReference>
<comment type="subcellular location">
    <subcellularLocation>
        <location evidence="1">Nucleus</location>
    </subcellularLocation>
</comment>
<keyword evidence="7" id="KW-1185">Reference proteome</keyword>
<evidence type="ECO:0000313" key="7">
    <source>
        <dbReference type="Proteomes" id="UP001140453"/>
    </source>
</evidence>
<feature type="compositionally biased region" description="Low complexity" evidence="5">
    <location>
        <begin position="33"/>
        <end position="46"/>
    </location>
</feature>
<dbReference type="EMBL" id="JAPEVB010000004">
    <property type="protein sequence ID" value="KAJ4388584.1"/>
    <property type="molecule type" value="Genomic_DNA"/>
</dbReference>
<dbReference type="OrthoDB" id="5836119at2759"/>
<evidence type="ECO:0000256" key="3">
    <source>
        <dbReference type="ARBA" id="ARBA00023163"/>
    </source>
</evidence>
<gene>
    <name evidence="6" type="ORF">N0V93_006042</name>
</gene>
<evidence type="ECO:0000313" key="6">
    <source>
        <dbReference type="EMBL" id="KAJ4388584.1"/>
    </source>
</evidence>
<dbReference type="GO" id="GO:0005666">
    <property type="term" value="C:RNA polymerase III complex"/>
    <property type="evidence" value="ECO:0007669"/>
    <property type="project" value="InterPro"/>
</dbReference>
<dbReference type="Proteomes" id="UP001140453">
    <property type="component" value="Unassembled WGS sequence"/>
</dbReference>
<keyword evidence="4" id="KW-0539">Nucleus</keyword>
<feature type="compositionally biased region" description="Basic residues" evidence="5">
    <location>
        <begin position="10"/>
        <end position="24"/>
    </location>
</feature>
<feature type="compositionally biased region" description="Basic and acidic residues" evidence="5">
    <location>
        <begin position="126"/>
        <end position="138"/>
    </location>
</feature>
<protein>
    <submittedName>
        <fullName evidence="6">Uncharacterized protein</fullName>
    </submittedName>
</protein>
<feature type="compositionally biased region" description="Acidic residues" evidence="5">
    <location>
        <begin position="383"/>
        <end position="395"/>
    </location>
</feature>
<evidence type="ECO:0000256" key="2">
    <source>
        <dbReference type="ARBA" id="ARBA00022478"/>
    </source>
</evidence>
<evidence type="ECO:0000256" key="4">
    <source>
        <dbReference type="ARBA" id="ARBA00023242"/>
    </source>
</evidence>
<proteinExistence type="predicted"/>
<keyword evidence="2" id="KW-0240">DNA-directed RNA polymerase</keyword>
<feature type="compositionally biased region" description="Basic residues" evidence="5">
    <location>
        <begin position="139"/>
        <end position="153"/>
    </location>
</feature>
<keyword evidence="3" id="KW-0804">Transcription</keyword>
<dbReference type="GO" id="GO:0003677">
    <property type="term" value="F:DNA binding"/>
    <property type="evidence" value="ECO:0007669"/>
    <property type="project" value="InterPro"/>
</dbReference>
<feature type="region of interest" description="Disordered" evidence="5">
    <location>
        <begin position="423"/>
        <end position="503"/>
    </location>
</feature>
<feature type="compositionally biased region" description="Low complexity" evidence="5">
    <location>
        <begin position="76"/>
        <end position="108"/>
    </location>
</feature>
<accession>A0A9W8YP39</accession>
<name>A0A9W8YP39_9PEZI</name>
<organism evidence="6 7">
    <name type="scientific">Gnomoniopsis smithogilvyi</name>
    <dbReference type="NCBI Taxonomy" id="1191159"/>
    <lineage>
        <taxon>Eukaryota</taxon>
        <taxon>Fungi</taxon>
        <taxon>Dikarya</taxon>
        <taxon>Ascomycota</taxon>
        <taxon>Pezizomycotina</taxon>
        <taxon>Sordariomycetes</taxon>
        <taxon>Sordariomycetidae</taxon>
        <taxon>Diaporthales</taxon>
        <taxon>Gnomoniaceae</taxon>
        <taxon>Gnomoniopsis</taxon>
    </lineage>
</organism>
<feature type="region of interest" description="Disordered" evidence="5">
    <location>
        <begin position="1"/>
        <end position="158"/>
    </location>
</feature>
<evidence type="ECO:0000256" key="1">
    <source>
        <dbReference type="ARBA" id="ARBA00004123"/>
    </source>
</evidence>
<dbReference type="PANTHER" id="PTHR13408:SF0">
    <property type="entry name" value="DNA-DIRECTED RNA POLYMERASE III SUBUNIT RPC4"/>
    <property type="match status" value="1"/>
</dbReference>
<sequence length="609" mass="64351">MEGEGAPRGSRGRPRGRPRARARGTRGTGATGRGASTSSGAASSASQDAEMPDASAGEPSTSSANAIVKPDPDPTPSTSSATPSIASRSATPTRGAARGARGGRFLPRAIRRSAVDREAIANQEISKVEDQEKQEARLKRAVRGGRGGGRRARGGPVNFGAIIRGGGGGFGSGIQASTGSRSGGSFGFGSGGGFGSTGGGSSGGGGGGSGSGYTYRKGMKIEDGASQFSSASRPTGPRMNTESFAEIVHENIEIDTKEKIPPLPMGIRRVEPRPAEGTTAAPDVENSDALVVSDNSSDIGDAFHNELEEGMTDSGKKWPGAAEDKRVKVEGEEITNIDHLTQRLADQKLKMTKATKKVYEDMDWEDRHHAEKMASQRLLFAIDSDEDDKDDEDSESKEAKPKRMPLIQDGSLYIFQFPPVMPPLHVSRPPPGDSADKGPVKDEPVEDDDVDMSGTPAHDPNNSVDLTNVKDENEEEVMGTGSSKNKKSDEPSTNMQDQPGGHLGQLLIRKSGKMQMNYGGMLFDVEMAMPISHLREAVLIVDKGGAPDGDGYHGTAYGMGRIAGKFNAVPHWEDVKPWNVDSKELPPWGCDAAPEGTTLEDYAHLLSKK</sequence>
<dbReference type="InterPro" id="IPR007811">
    <property type="entry name" value="RPC4"/>
</dbReference>
<feature type="region of interest" description="Disordered" evidence="5">
    <location>
        <begin position="375"/>
        <end position="407"/>
    </location>
</feature>
<dbReference type="GO" id="GO:0042797">
    <property type="term" value="P:tRNA transcription by RNA polymerase III"/>
    <property type="evidence" value="ECO:0007669"/>
    <property type="project" value="TreeGrafter"/>
</dbReference>
<reference evidence="6" key="1">
    <citation type="submission" date="2022-10" db="EMBL/GenBank/DDBJ databases">
        <title>Tapping the CABI collections for fungal endophytes: first genome assemblies for Collariella, Neodidymelliopsis, Ascochyta clinopodiicola, Didymella pomorum, Didymosphaeria variabile, Neocosmospora piperis and Neocucurbitaria cava.</title>
        <authorList>
            <person name="Hill R."/>
        </authorList>
    </citation>
    <scope>NUCLEOTIDE SEQUENCE</scope>
    <source>
        <strain evidence="6">IMI 355082</strain>
    </source>
</reference>